<evidence type="ECO:0000313" key="1">
    <source>
        <dbReference type="EMBL" id="HAN25816.1"/>
    </source>
</evidence>
<protein>
    <submittedName>
        <fullName evidence="1">Uncharacterized protein</fullName>
    </submittedName>
</protein>
<organism evidence="1 2">
    <name type="scientific">Microbacterium ginsengisoli</name>
    <dbReference type="NCBI Taxonomy" id="400772"/>
    <lineage>
        <taxon>Bacteria</taxon>
        <taxon>Bacillati</taxon>
        <taxon>Actinomycetota</taxon>
        <taxon>Actinomycetes</taxon>
        <taxon>Micrococcales</taxon>
        <taxon>Microbacteriaceae</taxon>
        <taxon>Microbacterium</taxon>
    </lineage>
</organism>
<reference evidence="1 2" key="1">
    <citation type="journal article" date="2018" name="Nat. Biotechnol.">
        <title>A standardized bacterial taxonomy based on genome phylogeny substantially revises the tree of life.</title>
        <authorList>
            <person name="Parks D.H."/>
            <person name="Chuvochina M."/>
            <person name="Waite D.W."/>
            <person name="Rinke C."/>
            <person name="Skarshewski A."/>
            <person name="Chaumeil P.A."/>
            <person name="Hugenholtz P."/>
        </authorList>
    </citation>
    <scope>NUCLEOTIDE SEQUENCE [LARGE SCALE GENOMIC DNA]</scope>
    <source>
        <strain evidence="1">UBA9152</strain>
    </source>
</reference>
<proteinExistence type="predicted"/>
<gene>
    <name evidence="1" type="ORF">DCP95_14795</name>
</gene>
<sequence>MTVSRFTRTETTEVTYVRGGDVQELAAALKEFGEEFGSLEGQTWRTEDGAVVFEVPLDSVMVGGDEKLAEKAEVGISAPAWRAAAPIADSDDASL</sequence>
<accession>A0A3C1KHT4</accession>
<evidence type="ECO:0000313" key="2">
    <source>
        <dbReference type="Proteomes" id="UP000257479"/>
    </source>
</evidence>
<comment type="caution">
    <text evidence="1">The sequence shown here is derived from an EMBL/GenBank/DDBJ whole genome shotgun (WGS) entry which is preliminary data.</text>
</comment>
<dbReference type="AlphaFoldDB" id="A0A3C1KHT4"/>
<dbReference type="Proteomes" id="UP000257479">
    <property type="component" value="Unassembled WGS sequence"/>
</dbReference>
<dbReference type="EMBL" id="DMNG01000260">
    <property type="protein sequence ID" value="HAN25816.1"/>
    <property type="molecule type" value="Genomic_DNA"/>
</dbReference>
<name>A0A3C1KHT4_9MICO</name>